<dbReference type="OrthoDB" id="9758772at2"/>
<comment type="caution">
    <text evidence="2">The sequence shown here is derived from an EMBL/GenBank/DDBJ whole genome shotgun (WGS) entry which is preliminary data.</text>
</comment>
<gene>
    <name evidence="2" type="ORF">GB881_07930</name>
</gene>
<accession>A0A6N7EEX3</accession>
<proteinExistence type="predicted"/>
<keyword evidence="3" id="KW-1185">Reference proteome</keyword>
<dbReference type="AlphaFoldDB" id="A0A6N7EEX3"/>
<protein>
    <recommendedName>
        <fullName evidence="4">VCBS repeat-containing protein</fullName>
    </recommendedName>
</protein>
<evidence type="ECO:0008006" key="4">
    <source>
        <dbReference type="Google" id="ProtNLM"/>
    </source>
</evidence>
<sequence>MSPTHDPARDRAFLHRPSHDRSSGSIRASLIVRTGLAAIAGASLLLVGAAVPSHAAPSVQPGTYTGSDSDDNRPSLQVSADGKVVDFTITVFPSCAPEGVTATLGAPLPIADDGSFTADVTHNLDVDGQTVVAVSELEGEVTADGIAEGQYSFELPDHACGDMAYFWLRNEATRATEPPRPTGPVAVAPGTYRDGSGGTLTVVNGRITEFARSYSWFCGLSYAGIRPGTFESVAIGADGSFSAQQPDGAGGTDTLRGQFHHDGSVWGSVDHTNAGSFCAGGTGFTMNRPGGGSTVPPAPQQHGFFLNDSWTAKANHVFHYGRFADEVLMGDWDGDGDDTVLLRRGRQFFVNNALAGGNAEKVITYGRPDDVVVVGDFDGDGVDGIAVRRGAEYHVLNDMNRLSGPADQVVVYGRPGDQVVVGDWDGDGKDTFAVRRGAQYFVKNTIAPGAADAVVVYGRPADITLAGDWDGDGKDTFAVRRGSQYFVKNTIAPGKADREVTYGRAGDEVYVGDWDGDGEDSLGVRRAP</sequence>
<dbReference type="EMBL" id="WHPC01000023">
    <property type="protein sequence ID" value="MPV36982.1"/>
    <property type="molecule type" value="Genomic_DNA"/>
</dbReference>
<evidence type="ECO:0000256" key="1">
    <source>
        <dbReference type="SAM" id="MobiDB-lite"/>
    </source>
</evidence>
<dbReference type="SUPFAM" id="SSF69318">
    <property type="entry name" value="Integrin alpha N-terminal domain"/>
    <property type="match status" value="1"/>
</dbReference>
<name>A0A6N7EEX3_9MICO</name>
<dbReference type="InterPro" id="IPR028994">
    <property type="entry name" value="Integrin_alpha_N"/>
</dbReference>
<dbReference type="RefSeq" id="WP_152194132.1">
    <property type="nucleotide sequence ID" value="NZ_VUKD01000001.1"/>
</dbReference>
<organism evidence="2 3">
    <name type="scientific">Georgenia subflava</name>
    <dbReference type="NCBI Taxonomy" id="1622177"/>
    <lineage>
        <taxon>Bacteria</taxon>
        <taxon>Bacillati</taxon>
        <taxon>Actinomycetota</taxon>
        <taxon>Actinomycetes</taxon>
        <taxon>Micrococcales</taxon>
        <taxon>Bogoriellaceae</taxon>
        <taxon>Georgenia</taxon>
    </lineage>
</organism>
<evidence type="ECO:0000313" key="3">
    <source>
        <dbReference type="Proteomes" id="UP000437709"/>
    </source>
</evidence>
<feature type="region of interest" description="Disordered" evidence="1">
    <location>
        <begin position="1"/>
        <end position="22"/>
    </location>
</feature>
<reference evidence="2 3" key="1">
    <citation type="submission" date="2019-10" db="EMBL/GenBank/DDBJ databases">
        <title>Georgenia wutianyii sp. nov. and Georgenia yuyongxinii sp. nov. isolated from plateau pika (Ochotona curzoniae) in the Qinghai-Tibet plateau of China.</title>
        <authorList>
            <person name="Tian Z."/>
        </authorList>
    </citation>
    <scope>NUCLEOTIDE SEQUENCE [LARGE SCALE GENOMIC DNA]</scope>
    <source>
        <strain evidence="2 3">JCM 19765</strain>
    </source>
</reference>
<evidence type="ECO:0000313" key="2">
    <source>
        <dbReference type="EMBL" id="MPV36982.1"/>
    </source>
</evidence>
<dbReference type="Proteomes" id="UP000437709">
    <property type="component" value="Unassembled WGS sequence"/>
</dbReference>